<dbReference type="PANTHER" id="PTHR23234:SF10">
    <property type="entry name" value="RIKEN CDNA 6720489N17 GENE-RELATED"/>
    <property type="match status" value="1"/>
</dbReference>
<keyword evidence="5" id="KW-0862">Zinc</keyword>
<name>A0AAV2RRG6_MEGNR</name>
<evidence type="ECO:0000256" key="1">
    <source>
        <dbReference type="ARBA" id="ARBA00006991"/>
    </source>
</evidence>
<dbReference type="Gene3D" id="3.30.160.60">
    <property type="entry name" value="Classic Zinc Finger"/>
    <property type="match status" value="1"/>
</dbReference>
<dbReference type="GO" id="GO:0008270">
    <property type="term" value="F:zinc ion binding"/>
    <property type="evidence" value="ECO:0007669"/>
    <property type="project" value="UniProtKB-KW"/>
</dbReference>
<feature type="region of interest" description="Disordered" evidence="11">
    <location>
        <begin position="79"/>
        <end position="99"/>
    </location>
</feature>
<dbReference type="PANTHER" id="PTHR23234">
    <property type="entry name" value="ZNF44 PROTEIN"/>
    <property type="match status" value="1"/>
</dbReference>
<protein>
    <recommendedName>
        <fullName evidence="12">C2H2-type domain-containing protein</fullName>
    </recommendedName>
</protein>
<feature type="non-terminal residue" evidence="13">
    <location>
        <position position="99"/>
    </location>
</feature>
<accession>A0AAV2RRG6</accession>
<keyword evidence="6" id="KW-0805">Transcription regulation</keyword>
<dbReference type="PROSITE" id="PS50157">
    <property type="entry name" value="ZINC_FINGER_C2H2_2"/>
    <property type="match status" value="1"/>
</dbReference>
<keyword evidence="4 10" id="KW-0863">Zinc-finger</keyword>
<dbReference type="Proteomes" id="UP001497623">
    <property type="component" value="Unassembled WGS sequence"/>
</dbReference>
<comment type="caution">
    <text evidence="13">The sequence shown here is derived from an EMBL/GenBank/DDBJ whole genome shotgun (WGS) entry which is preliminary data.</text>
</comment>
<evidence type="ECO:0000256" key="7">
    <source>
        <dbReference type="ARBA" id="ARBA00023125"/>
    </source>
</evidence>
<feature type="compositionally biased region" description="Basic and acidic residues" evidence="11">
    <location>
        <begin position="90"/>
        <end position="99"/>
    </location>
</feature>
<keyword evidence="3" id="KW-0677">Repeat</keyword>
<dbReference type="SUPFAM" id="SSF57667">
    <property type="entry name" value="beta-beta-alpha zinc fingers"/>
    <property type="match status" value="2"/>
</dbReference>
<dbReference type="AlphaFoldDB" id="A0AAV2RRG6"/>
<keyword evidence="7" id="KW-0238">DNA-binding</keyword>
<evidence type="ECO:0000256" key="8">
    <source>
        <dbReference type="ARBA" id="ARBA00023163"/>
    </source>
</evidence>
<evidence type="ECO:0000313" key="13">
    <source>
        <dbReference type="EMBL" id="CAL4139127.1"/>
    </source>
</evidence>
<organism evidence="13 14">
    <name type="scientific">Meganyctiphanes norvegica</name>
    <name type="common">Northern krill</name>
    <name type="synonym">Thysanopoda norvegica</name>
    <dbReference type="NCBI Taxonomy" id="48144"/>
    <lineage>
        <taxon>Eukaryota</taxon>
        <taxon>Metazoa</taxon>
        <taxon>Ecdysozoa</taxon>
        <taxon>Arthropoda</taxon>
        <taxon>Crustacea</taxon>
        <taxon>Multicrustacea</taxon>
        <taxon>Malacostraca</taxon>
        <taxon>Eumalacostraca</taxon>
        <taxon>Eucarida</taxon>
        <taxon>Euphausiacea</taxon>
        <taxon>Euphausiidae</taxon>
        <taxon>Meganyctiphanes</taxon>
    </lineage>
</organism>
<sequence length="99" mass="11752">IQTTAVDIKLKEEIEIKKEPIDVSQNSYFIKHQIEHSVEKSYQCSDCLRTHFDEKPYQYNQCNGEKPYQCTQREKAFSKNTDITRHHRVHSGEKPHQCT</sequence>
<keyword evidence="8" id="KW-0804">Transcription</keyword>
<feature type="non-terminal residue" evidence="13">
    <location>
        <position position="1"/>
    </location>
</feature>
<evidence type="ECO:0000256" key="2">
    <source>
        <dbReference type="ARBA" id="ARBA00022723"/>
    </source>
</evidence>
<evidence type="ECO:0000256" key="4">
    <source>
        <dbReference type="ARBA" id="ARBA00022771"/>
    </source>
</evidence>
<dbReference type="InterPro" id="IPR013087">
    <property type="entry name" value="Znf_C2H2_type"/>
</dbReference>
<dbReference type="GO" id="GO:0003677">
    <property type="term" value="F:DNA binding"/>
    <property type="evidence" value="ECO:0007669"/>
    <property type="project" value="UniProtKB-KW"/>
</dbReference>
<reference evidence="13 14" key="1">
    <citation type="submission" date="2024-05" db="EMBL/GenBank/DDBJ databases">
        <authorList>
            <person name="Wallberg A."/>
        </authorList>
    </citation>
    <scope>NUCLEOTIDE SEQUENCE [LARGE SCALE GENOMIC DNA]</scope>
</reference>
<feature type="domain" description="C2H2-type" evidence="12">
    <location>
        <begin position="68"/>
        <end position="95"/>
    </location>
</feature>
<evidence type="ECO:0000256" key="11">
    <source>
        <dbReference type="SAM" id="MobiDB-lite"/>
    </source>
</evidence>
<keyword evidence="9" id="KW-0539">Nucleus</keyword>
<evidence type="ECO:0000313" key="14">
    <source>
        <dbReference type="Proteomes" id="UP001497623"/>
    </source>
</evidence>
<evidence type="ECO:0000256" key="3">
    <source>
        <dbReference type="ARBA" id="ARBA00022737"/>
    </source>
</evidence>
<dbReference type="InterPro" id="IPR050758">
    <property type="entry name" value="Znf_C2H2-type"/>
</dbReference>
<evidence type="ECO:0000256" key="6">
    <source>
        <dbReference type="ARBA" id="ARBA00023015"/>
    </source>
</evidence>
<evidence type="ECO:0000256" key="9">
    <source>
        <dbReference type="ARBA" id="ARBA00023242"/>
    </source>
</evidence>
<dbReference type="EMBL" id="CAXKWB010031121">
    <property type="protein sequence ID" value="CAL4139127.1"/>
    <property type="molecule type" value="Genomic_DNA"/>
</dbReference>
<proteinExistence type="inferred from homology"/>
<comment type="similarity">
    <text evidence="1">Belongs to the krueppel C2H2-type zinc-finger protein family.</text>
</comment>
<evidence type="ECO:0000256" key="5">
    <source>
        <dbReference type="ARBA" id="ARBA00022833"/>
    </source>
</evidence>
<evidence type="ECO:0000256" key="10">
    <source>
        <dbReference type="PROSITE-ProRule" id="PRU00042"/>
    </source>
</evidence>
<gene>
    <name evidence="13" type="ORF">MNOR_LOCUS28352</name>
</gene>
<keyword evidence="2" id="KW-0479">Metal-binding</keyword>
<evidence type="ECO:0000259" key="12">
    <source>
        <dbReference type="PROSITE" id="PS50157"/>
    </source>
</evidence>
<dbReference type="FunFam" id="3.30.160.60:FF:000608">
    <property type="entry name" value="zinc finger protein 286A isoform X1"/>
    <property type="match status" value="1"/>
</dbReference>
<keyword evidence="14" id="KW-1185">Reference proteome</keyword>
<dbReference type="InterPro" id="IPR036236">
    <property type="entry name" value="Znf_C2H2_sf"/>
</dbReference>